<organism evidence="2 3">
    <name type="scientific">Pseudolycoriella hygida</name>
    <dbReference type="NCBI Taxonomy" id="35572"/>
    <lineage>
        <taxon>Eukaryota</taxon>
        <taxon>Metazoa</taxon>
        <taxon>Ecdysozoa</taxon>
        <taxon>Arthropoda</taxon>
        <taxon>Hexapoda</taxon>
        <taxon>Insecta</taxon>
        <taxon>Pterygota</taxon>
        <taxon>Neoptera</taxon>
        <taxon>Endopterygota</taxon>
        <taxon>Diptera</taxon>
        <taxon>Nematocera</taxon>
        <taxon>Sciaroidea</taxon>
        <taxon>Sciaridae</taxon>
        <taxon>Pseudolycoriella</taxon>
    </lineage>
</organism>
<dbReference type="Gene3D" id="1.25.40.420">
    <property type="match status" value="1"/>
</dbReference>
<proteinExistence type="predicted"/>
<dbReference type="AlphaFoldDB" id="A0A9Q0S7X7"/>
<dbReference type="EMBL" id="WJQU01000001">
    <property type="protein sequence ID" value="KAJ6648682.1"/>
    <property type="molecule type" value="Genomic_DNA"/>
</dbReference>
<feature type="domain" description="BTB" evidence="1">
    <location>
        <begin position="40"/>
        <end position="109"/>
    </location>
</feature>
<dbReference type="PANTHER" id="PTHR45774">
    <property type="entry name" value="BTB/POZ DOMAIN-CONTAINING"/>
    <property type="match status" value="1"/>
</dbReference>
<evidence type="ECO:0000313" key="3">
    <source>
        <dbReference type="Proteomes" id="UP001151699"/>
    </source>
</evidence>
<dbReference type="PANTHER" id="PTHR45774:SF4">
    <property type="entry name" value="AXUNDEAD, ISOFORM F"/>
    <property type="match status" value="1"/>
</dbReference>
<evidence type="ECO:0000313" key="2">
    <source>
        <dbReference type="EMBL" id="KAJ6648682.1"/>
    </source>
</evidence>
<keyword evidence="3" id="KW-1185">Reference proteome</keyword>
<name>A0A9Q0S7X7_9DIPT</name>
<dbReference type="SMART" id="SM00225">
    <property type="entry name" value="BTB"/>
    <property type="match status" value="1"/>
</dbReference>
<comment type="caution">
    <text evidence="2">The sequence shown here is derived from an EMBL/GenBank/DDBJ whole genome shotgun (WGS) entry which is preliminary data.</text>
</comment>
<feature type="non-terminal residue" evidence="2">
    <location>
        <position position="1"/>
    </location>
</feature>
<dbReference type="SUPFAM" id="SSF54695">
    <property type="entry name" value="POZ domain"/>
    <property type="match status" value="1"/>
</dbReference>
<dbReference type="Gene3D" id="3.30.710.10">
    <property type="entry name" value="Potassium Channel Kv1.1, Chain A"/>
    <property type="match status" value="1"/>
</dbReference>
<dbReference type="PROSITE" id="PS50097">
    <property type="entry name" value="BTB"/>
    <property type="match status" value="1"/>
</dbReference>
<dbReference type="OrthoDB" id="7492888at2759"/>
<accession>A0A9Q0S7X7</accession>
<dbReference type="InterPro" id="IPR011333">
    <property type="entry name" value="SKP1/BTB/POZ_sf"/>
</dbReference>
<dbReference type="Pfam" id="PF07707">
    <property type="entry name" value="BACK"/>
    <property type="match status" value="1"/>
</dbReference>
<gene>
    <name evidence="2" type="primary">btbd6a_6</name>
    <name evidence="2" type="ORF">Bhyg_03913</name>
</gene>
<dbReference type="InterPro" id="IPR011705">
    <property type="entry name" value="BACK"/>
</dbReference>
<dbReference type="Proteomes" id="UP001151699">
    <property type="component" value="Chromosome A"/>
</dbReference>
<protein>
    <submittedName>
        <fullName evidence="2">BTB/POZ domain-containing protein 6-A</fullName>
    </submittedName>
</protein>
<dbReference type="InterPro" id="IPR000210">
    <property type="entry name" value="BTB/POZ_dom"/>
</dbReference>
<evidence type="ECO:0000259" key="1">
    <source>
        <dbReference type="PROSITE" id="PS50097"/>
    </source>
</evidence>
<dbReference type="Pfam" id="PF00651">
    <property type="entry name" value="BTB"/>
    <property type="match status" value="1"/>
</dbReference>
<dbReference type="GO" id="GO:0022008">
    <property type="term" value="P:neurogenesis"/>
    <property type="evidence" value="ECO:0007669"/>
    <property type="project" value="TreeGrafter"/>
</dbReference>
<reference evidence="2" key="1">
    <citation type="submission" date="2022-07" db="EMBL/GenBank/DDBJ databases">
        <authorList>
            <person name="Trinca V."/>
            <person name="Uliana J.V.C."/>
            <person name="Torres T.T."/>
            <person name="Ward R.J."/>
            <person name="Monesi N."/>
        </authorList>
    </citation>
    <scope>NUCLEOTIDE SEQUENCE</scope>
    <source>
        <strain evidence="2">HSMRA1968</strain>
        <tissue evidence="2">Whole embryos</tissue>
    </source>
</reference>
<dbReference type="SMART" id="SM00875">
    <property type="entry name" value="BACK"/>
    <property type="match status" value="1"/>
</dbReference>
<sequence>MDTQGESMPKRPKLEEVFWHKTNRFQSEVNERLYLDEETADTNFICGIGDEKECIPAHKCILSKSSPYFKAMFYGPHANEKSKDYSQWSPGALKDFLKLCYINQMTINSKNIIEVIKLAHESQMDKSLKLCGEIWAENMTTDDVCLAYHWAIHFGMVELKDFCERKISVYAEHVFKTQNFMCCDRKVLNHILDLETLQCEEKTVLQACLNWASEFCERNGKDANNMDNLKIYLEDSLHKIRYQSITNYEDIARLTTGLGNLRTDNFNSNPRSGRIIWKENSAVKFNLFNRLNLSQESVSSGVKFGVSLRSNRPVLLGGICFASSSSFGLCCDNGVTVSVEMKLHPTKTIHTETIQVQTNSEPYLDLSDSPIVIKPKLPYSIFLQSRSHRNWCFSKFENDIKLDERTTIQLEEYCDGFIRELVFNLF</sequence>
<dbReference type="GO" id="GO:0005829">
    <property type="term" value="C:cytosol"/>
    <property type="evidence" value="ECO:0007669"/>
    <property type="project" value="TreeGrafter"/>
</dbReference>